<dbReference type="EMBL" id="MW147599">
    <property type="protein sequence ID" value="QQO91040.1"/>
    <property type="molecule type" value="Genomic_DNA"/>
</dbReference>
<keyword evidence="2" id="KW-1185">Reference proteome</keyword>
<sequence length="51" mass="5787">MQQAHLVHSLSGKLEHFCAHVSLWTKIWVLVSRDKTFTSATSKYIGCAIKQ</sequence>
<proteinExistence type="predicted"/>
<gene>
    <name evidence="1" type="ORF">ORF038</name>
</gene>
<accession>A0AAE7TQC5</accession>
<dbReference type="Proteomes" id="UP000827765">
    <property type="component" value="Segment"/>
</dbReference>
<name>A0AAE7TQC5_9CAUD</name>
<protein>
    <submittedName>
        <fullName evidence="1">Uncharacterized protein</fullName>
    </submittedName>
</protein>
<evidence type="ECO:0000313" key="1">
    <source>
        <dbReference type="EMBL" id="QQO91040.1"/>
    </source>
</evidence>
<reference evidence="1 2" key="1">
    <citation type="submission" date="2020-10" db="EMBL/GenBank/DDBJ databases">
        <title>Genome of Yersinia pseudotuberculosis phages.</title>
        <authorList>
            <person name="Hammerl J.A."/>
            <person name="Hertwig S."/>
        </authorList>
    </citation>
    <scope>NUCLEOTIDE SEQUENCE [LARGE SCALE GENOMIC DNA]</scope>
</reference>
<evidence type="ECO:0000313" key="2">
    <source>
        <dbReference type="Proteomes" id="UP000827765"/>
    </source>
</evidence>
<organism evidence="1 2">
    <name type="scientific">Yersinia phage PYps3T</name>
    <dbReference type="NCBI Taxonomy" id="2801357"/>
    <lineage>
        <taxon>Viruses</taxon>
        <taxon>Duplodnaviria</taxon>
        <taxon>Heunggongvirae</taxon>
        <taxon>Uroviricota</taxon>
        <taxon>Caudoviricetes</taxon>
        <taxon>Chaseviridae</taxon>
        <taxon>Cleopatravirinae</taxon>
        <taxon>Carltongylesvirus</taxon>
        <taxon>Carltongylesvirus PYps3T</taxon>
    </lineage>
</organism>